<dbReference type="SMART" id="SM00320">
    <property type="entry name" value="WD40"/>
    <property type="match status" value="3"/>
</dbReference>
<dbReference type="PROSITE" id="PS50082">
    <property type="entry name" value="WD_REPEATS_2"/>
    <property type="match status" value="1"/>
</dbReference>
<evidence type="ECO:0000313" key="2">
    <source>
        <dbReference type="EMBL" id="SCU67315.1"/>
    </source>
</evidence>
<dbReference type="RefSeq" id="XP_067078646.1">
    <property type="nucleotide sequence ID" value="XM_067222545.1"/>
</dbReference>
<sequence length="333" mass="35613">MSEEHANDSTLRVKVATINDKGEEVYASSLSHDGTYLAAVFGDGALVIFNPSTFSALDSSAAGKGYDNVPCTAVQWLESSEGGLYRLVSVSSAGGVFIWQWDGAALHRTNRVPEKGNEITCLAVSPECDMFITAGSDRTVRLYDADGTLKANLQMAHDESGVSRLAHTSRIFSVRFVSQGVAVSGGWGGPLQVWDLKANEARVEIRGAQVSSDGIELITGTNCVLVASRRQKEQLQVFDCVSGQELADDSARLSMALGELIPLSSRLCKTSGLVWTITSSPSKVLVTSYSTGQLIASYDSAYDLMNISIFEGLPNNAYISCAEGKLLFATVKQ</sequence>
<name>A0A1G4I6C2_TRYEQ</name>
<dbReference type="InterPro" id="IPR015943">
    <property type="entry name" value="WD40/YVTN_repeat-like_dom_sf"/>
</dbReference>
<evidence type="ECO:0000256" key="1">
    <source>
        <dbReference type="PROSITE-ProRule" id="PRU00221"/>
    </source>
</evidence>
<organism evidence="2 3">
    <name type="scientific">Trypanosoma equiperdum</name>
    <dbReference type="NCBI Taxonomy" id="5694"/>
    <lineage>
        <taxon>Eukaryota</taxon>
        <taxon>Discoba</taxon>
        <taxon>Euglenozoa</taxon>
        <taxon>Kinetoplastea</taxon>
        <taxon>Metakinetoplastina</taxon>
        <taxon>Trypanosomatida</taxon>
        <taxon>Trypanosomatidae</taxon>
        <taxon>Trypanosoma</taxon>
    </lineage>
</organism>
<dbReference type="PANTHER" id="PTHR47822">
    <property type="entry name" value="CARBOHYDRATE BINDING DOMAIN CONTAINING PROTEIN"/>
    <property type="match status" value="1"/>
</dbReference>
<dbReference type="InterPro" id="IPR001680">
    <property type="entry name" value="WD40_rpt"/>
</dbReference>
<gene>
    <name evidence="2" type="ORF">TEOVI_000660300</name>
</gene>
<comment type="caution">
    <text evidence="2">The sequence shown here is derived from an EMBL/GenBank/DDBJ whole genome shotgun (WGS) entry which is preliminary data.</text>
</comment>
<reference evidence="2" key="1">
    <citation type="submission" date="2016-09" db="EMBL/GenBank/DDBJ databases">
        <authorList>
            <person name="Hebert L."/>
            <person name="Moumen B."/>
        </authorList>
    </citation>
    <scope>NUCLEOTIDE SEQUENCE [LARGE SCALE GENOMIC DNA]</scope>
    <source>
        <strain evidence="2">OVI</strain>
    </source>
</reference>
<keyword evidence="3" id="KW-1185">Reference proteome</keyword>
<protein>
    <submittedName>
        <fullName evidence="2">WD domain, G-beta repeat, putative</fullName>
    </submittedName>
</protein>
<dbReference type="VEuPathDB" id="TriTrypDB:TEOVI_000660300"/>
<keyword evidence="1" id="KW-0853">WD repeat</keyword>
<evidence type="ECO:0000313" key="3">
    <source>
        <dbReference type="Proteomes" id="UP000195570"/>
    </source>
</evidence>
<feature type="repeat" description="WD" evidence="1">
    <location>
        <begin position="112"/>
        <end position="144"/>
    </location>
</feature>
<dbReference type="AlphaFoldDB" id="A0A1G4I6C2"/>
<dbReference type="InterPro" id="IPR036322">
    <property type="entry name" value="WD40_repeat_dom_sf"/>
</dbReference>
<dbReference type="Gene3D" id="2.130.10.10">
    <property type="entry name" value="YVTN repeat-like/Quinoprotein amine dehydrogenase"/>
    <property type="match status" value="1"/>
</dbReference>
<proteinExistence type="predicted"/>
<dbReference type="SUPFAM" id="SSF50978">
    <property type="entry name" value="WD40 repeat-like"/>
    <property type="match status" value="1"/>
</dbReference>
<dbReference type="PANTHER" id="PTHR47822:SF2">
    <property type="entry name" value="F-BOX AND WD-40 DOMAIN PROTEIN 7"/>
    <property type="match status" value="1"/>
</dbReference>
<dbReference type="EMBL" id="CZPT02000723">
    <property type="protein sequence ID" value="SCU67315.1"/>
    <property type="molecule type" value="Genomic_DNA"/>
</dbReference>
<accession>A0A1G4I6C2</accession>
<dbReference type="GeneID" id="92380537"/>
<dbReference type="Pfam" id="PF00400">
    <property type="entry name" value="WD40"/>
    <property type="match status" value="1"/>
</dbReference>
<dbReference type="Proteomes" id="UP000195570">
    <property type="component" value="Unassembled WGS sequence"/>
</dbReference>